<comment type="subcellular location">
    <subcellularLocation>
        <location evidence="2">Cytoplasm</location>
    </subcellularLocation>
</comment>
<accession>A0A343TI00</accession>
<protein>
    <submittedName>
        <fullName evidence="6">Ser-tRNA(Ala) deacylase</fullName>
    </submittedName>
</protein>
<evidence type="ECO:0000256" key="3">
    <source>
        <dbReference type="ARBA" id="ARBA00022723"/>
    </source>
</evidence>
<dbReference type="Proteomes" id="UP000263012">
    <property type="component" value="Chromosome"/>
</dbReference>
<dbReference type="GO" id="GO:0003676">
    <property type="term" value="F:nucleic acid binding"/>
    <property type="evidence" value="ECO:0007669"/>
    <property type="project" value="InterPro"/>
</dbReference>
<dbReference type="InterPro" id="IPR051335">
    <property type="entry name" value="Alanyl-tRNA_Editing_Enzymes"/>
</dbReference>
<keyword evidence="3" id="KW-0479">Metal-binding</keyword>
<dbReference type="GO" id="GO:0004813">
    <property type="term" value="F:alanine-tRNA ligase activity"/>
    <property type="evidence" value="ECO:0007669"/>
    <property type="project" value="InterPro"/>
</dbReference>
<dbReference type="PANTHER" id="PTHR43462:SF1">
    <property type="entry name" value="ALANYL-TRNA EDITING PROTEIN AARSD1"/>
    <property type="match status" value="1"/>
</dbReference>
<sequence>MYLESVRPVVTDQRYLEDATVRTFEATVERALDDRIVLDGTHFYPTGGGQPNDTGRIVADGDSWRVVDVEKKDVIYHRLEPSDGTDSATPTEGTAVTGQLDWDRRYAHMRYHTAQHLLSALLLEAFDAPTTGNQLYHDHAHLDCAYDRFDEADLTSIERRLNELVDEGRPVRWYTMDRERAEETLDTDRTRIDLLPDSIQELRIVEVGGERARAGGGAIDAPPGDSDRVPPYDRTACAGTHVENTAEIGEIVVDGRETKGSNEERIRFVLADHDGGNAGE</sequence>
<proteinExistence type="predicted"/>
<dbReference type="SUPFAM" id="SSF50447">
    <property type="entry name" value="Translation proteins"/>
    <property type="match status" value="1"/>
</dbReference>
<dbReference type="SMART" id="SM00863">
    <property type="entry name" value="tRNA_SAD"/>
    <property type="match status" value="1"/>
</dbReference>
<evidence type="ECO:0000256" key="2">
    <source>
        <dbReference type="ARBA" id="ARBA00004496"/>
    </source>
</evidence>
<dbReference type="InterPro" id="IPR012947">
    <property type="entry name" value="tRNA_SAD"/>
</dbReference>
<dbReference type="PROSITE" id="PS50860">
    <property type="entry name" value="AA_TRNA_LIGASE_II_ALA"/>
    <property type="match status" value="1"/>
</dbReference>
<keyword evidence="7" id="KW-1185">Reference proteome</keyword>
<evidence type="ECO:0000256" key="1">
    <source>
        <dbReference type="ARBA" id="ARBA00001947"/>
    </source>
</evidence>
<organism evidence="6 7">
    <name type="scientific">Halalkaliarchaeum desulfuricum</name>
    <dbReference type="NCBI Taxonomy" id="2055893"/>
    <lineage>
        <taxon>Archaea</taxon>
        <taxon>Methanobacteriati</taxon>
        <taxon>Methanobacteriota</taxon>
        <taxon>Stenosarchaea group</taxon>
        <taxon>Halobacteria</taxon>
        <taxon>Halobacteriales</taxon>
        <taxon>Haloferacaceae</taxon>
        <taxon>Halalkaliarchaeum</taxon>
    </lineage>
</organism>
<dbReference type="GO" id="GO:0006419">
    <property type="term" value="P:alanyl-tRNA aminoacylation"/>
    <property type="evidence" value="ECO:0007669"/>
    <property type="project" value="InterPro"/>
</dbReference>
<name>A0A343TI00_9EURY</name>
<dbReference type="AlphaFoldDB" id="A0A343TI00"/>
<evidence type="ECO:0000259" key="5">
    <source>
        <dbReference type="PROSITE" id="PS50860"/>
    </source>
</evidence>
<dbReference type="InterPro" id="IPR018164">
    <property type="entry name" value="Ala-tRNA-synth_IIc_N"/>
</dbReference>
<dbReference type="GO" id="GO:0002161">
    <property type="term" value="F:aminoacyl-tRNA deacylase activity"/>
    <property type="evidence" value="ECO:0007669"/>
    <property type="project" value="UniProtKB-ARBA"/>
</dbReference>
<feature type="domain" description="Alanyl-transfer RNA synthetases family profile" evidence="5">
    <location>
        <begin position="1"/>
        <end position="269"/>
    </location>
</feature>
<dbReference type="InterPro" id="IPR018165">
    <property type="entry name" value="Ala-tRNA-synth_IIc_core"/>
</dbReference>
<dbReference type="Gene3D" id="3.30.980.10">
    <property type="entry name" value="Threonyl-trna Synthetase, Chain A, domain 2"/>
    <property type="match status" value="1"/>
</dbReference>
<comment type="cofactor">
    <cofactor evidence="1">
        <name>Zn(2+)</name>
        <dbReference type="ChEBI" id="CHEBI:29105"/>
    </cofactor>
</comment>
<evidence type="ECO:0000313" key="6">
    <source>
        <dbReference type="EMBL" id="AUX08722.1"/>
    </source>
</evidence>
<dbReference type="PANTHER" id="PTHR43462">
    <property type="entry name" value="ALANYL-TRNA EDITING PROTEIN"/>
    <property type="match status" value="1"/>
</dbReference>
<dbReference type="InterPro" id="IPR018163">
    <property type="entry name" value="Thr/Ala-tRNA-synth_IIc_edit"/>
</dbReference>
<gene>
    <name evidence="6" type="ORF">AArcSl_1087</name>
</gene>
<evidence type="ECO:0000313" key="7">
    <source>
        <dbReference type="Proteomes" id="UP000263012"/>
    </source>
</evidence>
<dbReference type="Gene3D" id="2.40.30.130">
    <property type="match status" value="1"/>
</dbReference>
<dbReference type="GO" id="GO:0005524">
    <property type="term" value="F:ATP binding"/>
    <property type="evidence" value="ECO:0007669"/>
    <property type="project" value="InterPro"/>
</dbReference>
<dbReference type="KEGG" id="hdf:AArcSl_1087"/>
<dbReference type="EMBL" id="CP025066">
    <property type="protein sequence ID" value="AUX08722.1"/>
    <property type="molecule type" value="Genomic_DNA"/>
</dbReference>
<reference evidence="7" key="1">
    <citation type="submission" date="2017-11" db="EMBL/GenBank/DDBJ databases">
        <title>Phenotypic and genomic properties of facultatively anaerobic sulfur-reducing natronoarchaea from hypersaline soda lakes.</title>
        <authorList>
            <person name="Sorokin D.Y."/>
            <person name="Kublanov I.V."/>
            <person name="Roman P."/>
            <person name="Sinninghe Damste J.S."/>
            <person name="Golyshin P.N."/>
            <person name="Rojo D."/>
            <person name="Ciordia S."/>
            <person name="Mena M.D.C."/>
            <person name="Ferrer M."/>
            <person name="Messina E."/>
            <person name="Smedile F."/>
            <person name="La Spada G."/>
            <person name="La Cono V."/>
            <person name="Yakimov M.M."/>
        </authorList>
    </citation>
    <scope>NUCLEOTIDE SEQUENCE [LARGE SCALE GENOMIC DNA]</scope>
    <source>
        <strain evidence="7">AArc-Sl</strain>
    </source>
</reference>
<dbReference type="Pfam" id="PF07973">
    <property type="entry name" value="tRNA_SAD"/>
    <property type="match status" value="1"/>
</dbReference>
<dbReference type="InterPro" id="IPR009000">
    <property type="entry name" value="Transl_B-barrel_sf"/>
</dbReference>
<dbReference type="Pfam" id="PF01411">
    <property type="entry name" value="tRNA-synt_2c"/>
    <property type="match status" value="1"/>
</dbReference>
<dbReference type="GO" id="GO:0005737">
    <property type="term" value="C:cytoplasm"/>
    <property type="evidence" value="ECO:0007669"/>
    <property type="project" value="UniProtKB-SubCell"/>
</dbReference>
<evidence type="ECO:0000256" key="4">
    <source>
        <dbReference type="ARBA" id="ARBA00022833"/>
    </source>
</evidence>
<dbReference type="SUPFAM" id="SSF55186">
    <property type="entry name" value="ThrRS/AlaRS common domain"/>
    <property type="match status" value="1"/>
</dbReference>
<keyword evidence="4" id="KW-0862">Zinc</keyword>
<dbReference type="GO" id="GO:0046872">
    <property type="term" value="F:metal ion binding"/>
    <property type="evidence" value="ECO:0007669"/>
    <property type="project" value="UniProtKB-KW"/>
</dbReference>